<dbReference type="Gene3D" id="1.20.1250.20">
    <property type="entry name" value="MFS general substrate transporter like domains"/>
    <property type="match status" value="2"/>
</dbReference>
<feature type="transmembrane region" description="Helical" evidence="7">
    <location>
        <begin position="313"/>
        <end position="337"/>
    </location>
</feature>
<sequence length="453" mass="46823">MTAPTTSAAPSTTDLTGGFAQVLLATLASTIGFWAWMSISPLQQTYASQMGLDEGQISLMLATPVLVGALGRIVIGAMTDRFGGRRMFTAVLLLSAPAVLLVALAGSIRSFPLLLIAGFYLGVAGTIFAVGVPFSSAWFPPQRRGFANGVFGMGMIGTAVSALATPRLAQDIGYLPTHLVIAGALVAMAAVVWFGMRESPVWQPNREKLVPKVIGALKLPVTWEMAFLYGIVFGGFVAFSNFLPKYLTTIYPDEVDVLGAGMRTALFAAAAVIARPVGGVLADRFGPKVISLISLGGIVTLAYVVGQQPAEGIVTGVTFILMASAMGLGMGAVFAWIGPSTPKEKVGAVSGVVAAAGGLGGYFPPLVMGATYHPESGSYSLGLWLLVLVGAFALVVAGMLKDVGRKAPDPSPPSFPSDPSLPLTPLPFFLSALFASGGATRRFLAREAASCAT</sequence>
<evidence type="ECO:0000256" key="5">
    <source>
        <dbReference type="ARBA" id="ARBA00023063"/>
    </source>
</evidence>
<dbReference type="InterPro" id="IPR011701">
    <property type="entry name" value="MFS"/>
</dbReference>
<name>A0ABM8FXP1_9MICO</name>
<dbReference type="Proteomes" id="UP001321543">
    <property type="component" value="Chromosome"/>
</dbReference>
<feature type="transmembrane region" description="Helical" evidence="7">
    <location>
        <begin position="146"/>
        <end position="165"/>
    </location>
</feature>
<proteinExistence type="inferred from homology"/>
<feature type="transmembrane region" description="Helical" evidence="7">
    <location>
        <begin position="87"/>
        <end position="106"/>
    </location>
</feature>
<evidence type="ECO:0000256" key="2">
    <source>
        <dbReference type="ARBA" id="ARBA00008432"/>
    </source>
</evidence>
<organism evidence="9 10">
    <name type="scientific">Microbacterium suwonense</name>
    <dbReference type="NCBI Taxonomy" id="683047"/>
    <lineage>
        <taxon>Bacteria</taxon>
        <taxon>Bacillati</taxon>
        <taxon>Actinomycetota</taxon>
        <taxon>Actinomycetes</taxon>
        <taxon>Micrococcales</taxon>
        <taxon>Microbacteriaceae</taxon>
        <taxon>Microbacterium</taxon>
    </lineage>
</organism>
<evidence type="ECO:0000256" key="6">
    <source>
        <dbReference type="ARBA" id="ARBA00023136"/>
    </source>
</evidence>
<evidence type="ECO:0000256" key="4">
    <source>
        <dbReference type="ARBA" id="ARBA00022989"/>
    </source>
</evidence>
<keyword evidence="5" id="KW-0534">Nitrate assimilation</keyword>
<feature type="transmembrane region" description="Helical" evidence="7">
    <location>
        <begin position="226"/>
        <end position="243"/>
    </location>
</feature>
<dbReference type="Pfam" id="PF07690">
    <property type="entry name" value="MFS_1"/>
    <property type="match status" value="1"/>
</dbReference>
<protein>
    <submittedName>
        <fullName evidence="9">MFS transporter</fullName>
    </submittedName>
</protein>
<feature type="transmembrane region" description="Helical" evidence="7">
    <location>
        <begin position="349"/>
        <end position="369"/>
    </location>
</feature>
<dbReference type="PROSITE" id="PS50850">
    <property type="entry name" value="MFS"/>
    <property type="match status" value="1"/>
</dbReference>
<dbReference type="RefSeq" id="WP_286301018.1">
    <property type="nucleotide sequence ID" value="NZ_AP027728.1"/>
</dbReference>
<comment type="similarity">
    <text evidence="2">Belongs to the major facilitator superfamily. Nitrate/nitrite porter (TC 2.A.1.8) family.</text>
</comment>
<accession>A0ABM8FXP1</accession>
<evidence type="ECO:0000256" key="1">
    <source>
        <dbReference type="ARBA" id="ARBA00004651"/>
    </source>
</evidence>
<dbReference type="EMBL" id="AP027728">
    <property type="protein sequence ID" value="BDZ40480.1"/>
    <property type="molecule type" value="Genomic_DNA"/>
</dbReference>
<feature type="transmembrane region" description="Helical" evidence="7">
    <location>
        <begin position="57"/>
        <end position="75"/>
    </location>
</feature>
<keyword evidence="6 7" id="KW-0472">Membrane</keyword>
<evidence type="ECO:0000313" key="9">
    <source>
        <dbReference type="EMBL" id="BDZ40480.1"/>
    </source>
</evidence>
<feature type="transmembrane region" description="Helical" evidence="7">
    <location>
        <begin position="255"/>
        <end position="277"/>
    </location>
</feature>
<dbReference type="InterPro" id="IPR044772">
    <property type="entry name" value="NO3_transporter"/>
</dbReference>
<comment type="subcellular location">
    <subcellularLocation>
        <location evidence="1">Cell membrane</location>
        <topology evidence="1">Multi-pass membrane protein</topology>
    </subcellularLocation>
</comment>
<keyword evidence="4 7" id="KW-1133">Transmembrane helix</keyword>
<dbReference type="SUPFAM" id="SSF103473">
    <property type="entry name" value="MFS general substrate transporter"/>
    <property type="match status" value="1"/>
</dbReference>
<evidence type="ECO:0000259" key="8">
    <source>
        <dbReference type="PROSITE" id="PS50850"/>
    </source>
</evidence>
<evidence type="ECO:0000256" key="7">
    <source>
        <dbReference type="SAM" id="Phobius"/>
    </source>
</evidence>
<feature type="transmembrane region" description="Helical" evidence="7">
    <location>
        <begin position="381"/>
        <end position="400"/>
    </location>
</feature>
<gene>
    <name evidence="9" type="ORF">GCM10025863_30940</name>
</gene>
<feature type="transmembrane region" description="Helical" evidence="7">
    <location>
        <begin position="113"/>
        <end position="134"/>
    </location>
</feature>
<evidence type="ECO:0000256" key="3">
    <source>
        <dbReference type="ARBA" id="ARBA00022692"/>
    </source>
</evidence>
<reference evidence="10" key="1">
    <citation type="journal article" date="2019" name="Int. J. Syst. Evol. Microbiol.">
        <title>The Global Catalogue of Microorganisms (GCM) 10K type strain sequencing project: providing services to taxonomists for standard genome sequencing and annotation.</title>
        <authorList>
            <consortium name="The Broad Institute Genomics Platform"/>
            <consortium name="The Broad Institute Genome Sequencing Center for Infectious Disease"/>
            <person name="Wu L."/>
            <person name="Ma J."/>
        </authorList>
    </citation>
    <scope>NUCLEOTIDE SEQUENCE [LARGE SCALE GENOMIC DNA]</scope>
    <source>
        <strain evidence="10">NBRC 106310</strain>
    </source>
</reference>
<feature type="transmembrane region" description="Helical" evidence="7">
    <location>
        <begin position="18"/>
        <end position="36"/>
    </location>
</feature>
<dbReference type="InterPro" id="IPR036259">
    <property type="entry name" value="MFS_trans_sf"/>
</dbReference>
<evidence type="ECO:0000313" key="10">
    <source>
        <dbReference type="Proteomes" id="UP001321543"/>
    </source>
</evidence>
<feature type="transmembrane region" description="Helical" evidence="7">
    <location>
        <begin position="177"/>
        <end position="196"/>
    </location>
</feature>
<feature type="transmembrane region" description="Helical" evidence="7">
    <location>
        <begin position="289"/>
        <end position="306"/>
    </location>
</feature>
<keyword evidence="3 7" id="KW-0812">Transmembrane</keyword>
<keyword evidence="10" id="KW-1185">Reference proteome</keyword>
<dbReference type="PANTHER" id="PTHR23515">
    <property type="entry name" value="HIGH-AFFINITY NITRATE TRANSPORTER 2.3"/>
    <property type="match status" value="1"/>
</dbReference>
<dbReference type="InterPro" id="IPR020846">
    <property type="entry name" value="MFS_dom"/>
</dbReference>
<feature type="domain" description="Major facilitator superfamily (MFS) profile" evidence="8">
    <location>
        <begin position="21"/>
        <end position="405"/>
    </location>
</feature>